<keyword evidence="10" id="KW-1185">Reference proteome</keyword>
<dbReference type="EMBL" id="JBBPHU010000001">
    <property type="protein sequence ID" value="KAK7524868.1"/>
    <property type="molecule type" value="Genomic_DNA"/>
</dbReference>
<keyword evidence="7" id="KW-0378">Hydrolase</keyword>
<sequence>MSNKLLPEGLSIANRMAYLDYQNSPKSQLGFSFLPVVFTDGACLNNGGDFPQAGYGVAIDSHSQDRRVFSFSGHDERSSRKAELAGVKKGLELGIEMMRQGPVANCLTASYNNFVLVTDSEYSVKAITEWLPRRKANNFRTSTGRRPVNETAIREIDTIMNQYEAQGCRIGLLHANVDADWLAGQSANRNRGPPMYQGRVGGAL</sequence>
<evidence type="ECO:0000256" key="5">
    <source>
        <dbReference type="ARBA" id="ARBA00022723"/>
    </source>
</evidence>
<keyword evidence="6" id="KW-0255">Endonuclease</keyword>
<evidence type="ECO:0000256" key="1">
    <source>
        <dbReference type="ARBA" id="ARBA00000077"/>
    </source>
</evidence>
<dbReference type="PROSITE" id="PS50879">
    <property type="entry name" value="RNASE_H_1"/>
    <property type="match status" value="1"/>
</dbReference>
<dbReference type="Pfam" id="PF00075">
    <property type="entry name" value="RNase_H"/>
    <property type="match status" value="1"/>
</dbReference>
<reference evidence="9 10" key="1">
    <citation type="submission" date="2024-04" db="EMBL/GenBank/DDBJ databases">
        <title>Phyllosticta paracitricarpa is synonymous to the EU quarantine fungus P. citricarpa based on phylogenomic analyses.</title>
        <authorList>
            <consortium name="Lawrence Berkeley National Laboratory"/>
            <person name="Van Ingen-Buijs V.A."/>
            <person name="Van Westerhoven A.C."/>
            <person name="Haridas S."/>
            <person name="Skiadas P."/>
            <person name="Martin F."/>
            <person name="Groenewald J.Z."/>
            <person name="Crous P.W."/>
            <person name="Seidl M.F."/>
        </authorList>
    </citation>
    <scope>NUCLEOTIDE SEQUENCE [LARGE SCALE GENOMIC DNA]</scope>
    <source>
        <strain evidence="9 10">CBS 123371</strain>
    </source>
</reference>
<evidence type="ECO:0000256" key="3">
    <source>
        <dbReference type="ARBA" id="ARBA00012180"/>
    </source>
</evidence>
<comment type="catalytic activity">
    <reaction evidence="1">
        <text>Endonucleolytic cleavage to 5'-phosphomonoester.</text>
        <dbReference type="EC" id="3.1.26.4"/>
    </reaction>
</comment>
<dbReference type="SUPFAM" id="SSF53098">
    <property type="entry name" value="Ribonuclease H-like"/>
    <property type="match status" value="1"/>
</dbReference>
<evidence type="ECO:0000313" key="10">
    <source>
        <dbReference type="Proteomes" id="UP001363622"/>
    </source>
</evidence>
<dbReference type="Gene3D" id="3.30.420.10">
    <property type="entry name" value="Ribonuclease H-like superfamily/Ribonuclease H"/>
    <property type="match status" value="1"/>
</dbReference>
<dbReference type="PANTHER" id="PTHR10642:SF26">
    <property type="entry name" value="RIBONUCLEASE H1"/>
    <property type="match status" value="1"/>
</dbReference>
<evidence type="ECO:0000256" key="2">
    <source>
        <dbReference type="ARBA" id="ARBA00005300"/>
    </source>
</evidence>
<comment type="caution">
    <text evidence="9">The sequence shown here is derived from an EMBL/GenBank/DDBJ whole genome shotgun (WGS) entry which is preliminary data.</text>
</comment>
<organism evidence="9 10">
    <name type="scientific">Phyllosticta citriasiana</name>
    <dbReference type="NCBI Taxonomy" id="595635"/>
    <lineage>
        <taxon>Eukaryota</taxon>
        <taxon>Fungi</taxon>
        <taxon>Dikarya</taxon>
        <taxon>Ascomycota</taxon>
        <taxon>Pezizomycotina</taxon>
        <taxon>Dothideomycetes</taxon>
        <taxon>Dothideomycetes incertae sedis</taxon>
        <taxon>Botryosphaeriales</taxon>
        <taxon>Phyllostictaceae</taxon>
        <taxon>Phyllosticta</taxon>
    </lineage>
</organism>
<name>A0ABR1L196_9PEZI</name>
<dbReference type="InterPro" id="IPR002156">
    <property type="entry name" value="RNaseH_domain"/>
</dbReference>
<proteinExistence type="inferred from homology"/>
<dbReference type="InterPro" id="IPR050092">
    <property type="entry name" value="RNase_H"/>
</dbReference>
<evidence type="ECO:0000313" key="9">
    <source>
        <dbReference type="EMBL" id="KAK7524868.1"/>
    </source>
</evidence>
<dbReference type="InterPro" id="IPR036397">
    <property type="entry name" value="RNaseH_sf"/>
</dbReference>
<dbReference type="InterPro" id="IPR012337">
    <property type="entry name" value="RNaseH-like_sf"/>
</dbReference>
<keyword evidence="4" id="KW-0540">Nuclease</keyword>
<protein>
    <recommendedName>
        <fullName evidence="3">ribonuclease H</fullName>
        <ecNumber evidence="3">3.1.26.4</ecNumber>
    </recommendedName>
</protein>
<keyword evidence="5" id="KW-0479">Metal-binding</keyword>
<dbReference type="Proteomes" id="UP001363622">
    <property type="component" value="Unassembled WGS sequence"/>
</dbReference>
<gene>
    <name evidence="9" type="ORF">IWZ03DRAFT_403746</name>
</gene>
<evidence type="ECO:0000259" key="8">
    <source>
        <dbReference type="PROSITE" id="PS50879"/>
    </source>
</evidence>
<feature type="domain" description="RNase H type-1" evidence="8">
    <location>
        <begin position="31"/>
        <end position="204"/>
    </location>
</feature>
<evidence type="ECO:0000256" key="7">
    <source>
        <dbReference type="ARBA" id="ARBA00022801"/>
    </source>
</evidence>
<comment type="similarity">
    <text evidence="2">Belongs to the RNase H family.</text>
</comment>
<accession>A0ABR1L196</accession>
<dbReference type="EC" id="3.1.26.4" evidence="3"/>
<dbReference type="PANTHER" id="PTHR10642">
    <property type="entry name" value="RIBONUCLEASE H1"/>
    <property type="match status" value="1"/>
</dbReference>
<evidence type="ECO:0000256" key="4">
    <source>
        <dbReference type="ARBA" id="ARBA00022722"/>
    </source>
</evidence>
<evidence type="ECO:0000256" key="6">
    <source>
        <dbReference type="ARBA" id="ARBA00022759"/>
    </source>
</evidence>